<dbReference type="Proteomes" id="UP000199111">
    <property type="component" value="Unassembled WGS sequence"/>
</dbReference>
<reference evidence="2" key="1">
    <citation type="submission" date="2016-10" db="EMBL/GenBank/DDBJ databases">
        <authorList>
            <person name="Varghese N."/>
            <person name="Submissions S."/>
        </authorList>
    </citation>
    <scope>NUCLEOTIDE SEQUENCE [LARGE SCALE GENOMIC DNA]</scope>
    <source>
        <strain evidence="2">CGMCC 4.2126</strain>
    </source>
</reference>
<organism evidence="1 2">
    <name type="scientific">Streptosporangium canum</name>
    <dbReference type="NCBI Taxonomy" id="324952"/>
    <lineage>
        <taxon>Bacteria</taxon>
        <taxon>Bacillati</taxon>
        <taxon>Actinomycetota</taxon>
        <taxon>Actinomycetes</taxon>
        <taxon>Streptosporangiales</taxon>
        <taxon>Streptosporangiaceae</taxon>
        <taxon>Streptosporangium</taxon>
    </lineage>
</organism>
<gene>
    <name evidence="1" type="ORF">SAMN05216275_14141</name>
</gene>
<evidence type="ECO:0000313" key="1">
    <source>
        <dbReference type="EMBL" id="SFK92182.1"/>
    </source>
</evidence>
<protein>
    <submittedName>
        <fullName evidence="1">Uncharacterized protein</fullName>
    </submittedName>
</protein>
<dbReference type="EMBL" id="FOQY01000041">
    <property type="protein sequence ID" value="SFK92182.1"/>
    <property type="molecule type" value="Genomic_DNA"/>
</dbReference>
<dbReference type="RefSeq" id="WP_093891464.1">
    <property type="nucleotide sequence ID" value="NZ_FOQY01000041.1"/>
</dbReference>
<keyword evidence="2" id="KW-1185">Reference proteome</keyword>
<dbReference type="GeneID" id="96302930"/>
<sequence>MIATIHLAGPPQLSGLYQACVRCGHVLQDYTGRQVMVPEGQDPTLAVWPEGHRIAISGNATWTVANDAPLTNGETECKAAQ</sequence>
<accession>A0A1I4DFD1</accession>
<name>A0A1I4DFD1_9ACTN</name>
<evidence type="ECO:0000313" key="2">
    <source>
        <dbReference type="Proteomes" id="UP000199111"/>
    </source>
</evidence>
<dbReference type="AlphaFoldDB" id="A0A1I4DFD1"/>
<proteinExistence type="predicted"/>